<accession>A0A6G3MG25</accession>
<dbReference type="EMBL" id="GHBP01002116">
    <property type="protein sequence ID" value="NDJ92998.1"/>
    <property type="molecule type" value="Transcribed_RNA"/>
</dbReference>
<dbReference type="InterPro" id="IPR027417">
    <property type="entry name" value="P-loop_NTPase"/>
</dbReference>
<dbReference type="SMART" id="SM00487">
    <property type="entry name" value="DEXDc"/>
    <property type="match status" value="1"/>
</dbReference>
<name>A0A6G3MG25_HENSL</name>
<dbReference type="InterPro" id="IPR014001">
    <property type="entry name" value="Helicase_ATP-bd"/>
</dbReference>
<dbReference type="PROSITE" id="PS51192">
    <property type="entry name" value="HELICASE_ATP_BIND_1"/>
    <property type="match status" value="1"/>
</dbReference>
<dbReference type="SUPFAM" id="SSF52540">
    <property type="entry name" value="P-loop containing nucleoside triphosphate hydrolases"/>
    <property type="match status" value="1"/>
</dbReference>
<feature type="domain" description="Helicase ATP-binding" evidence="1">
    <location>
        <begin position="1"/>
        <end position="147"/>
    </location>
</feature>
<dbReference type="Gene3D" id="3.40.50.10810">
    <property type="entry name" value="Tandem AAA-ATPase domain"/>
    <property type="match status" value="1"/>
</dbReference>
<dbReference type="GO" id="GO:0005634">
    <property type="term" value="C:nucleus"/>
    <property type="evidence" value="ECO:0007669"/>
    <property type="project" value="TreeGrafter"/>
</dbReference>
<dbReference type="InterPro" id="IPR000330">
    <property type="entry name" value="SNF2_N"/>
</dbReference>
<dbReference type="GO" id="GO:0015616">
    <property type="term" value="F:DNA translocase activity"/>
    <property type="evidence" value="ECO:0007669"/>
    <property type="project" value="TreeGrafter"/>
</dbReference>
<dbReference type="Pfam" id="PF00176">
    <property type="entry name" value="SNF2-rel_dom"/>
    <property type="match status" value="1"/>
</dbReference>
<reference evidence="2" key="1">
    <citation type="submission" date="2018-11" db="EMBL/GenBank/DDBJ databases">
        <title>Henneguya salminicola genome and transcriptome.</title>
        <authorList>
            <person name="Yahalomi D."/>
            <person name="Atkinson S.D."/>
            <person name="Neuhof M."/>
            <person name="Chang E.S."/>
            <person name="Philippe H."/>
            <person name="Cartwright P."/>
            <person name="Bartholomew J.L."/>
            <person name="Huchon D."/>
        </authorList>
    </citation>
    <scope>NUCLEOTIDE SEQUENCE</scope>
    <source>
        <strain evidence="2">Hz1</strain>
        <tissue evidence="2">Whole</tissue>
    </source>
</reference>
<dbReference type="AlphaFoldDB" id="A0A6G3MG25"/>
<dbReference type="PANTHER" id="PTHR45629:SF7">
    <property type="entry name" value="DNA EXCISION REPAIR PROTEIN ERCC-6-RELATED"/>
    <property type="match status" value="1"/>
</dbReference>
<evidence type="ECO:0000313" key="2">
    <source>
        <dbReference type="EMBL" id="NDJ92998.1"/>
    </source>
</evidence>
<organism evidence="2">
    <name type="scientific">Henneguya salminicola</name>
    <name type="common">Myxosporean</name>
    <dbReference type="NCBI Taxonomy" id="69463"/>
    <lineage>
        <taxon>Eukaryota</taxon>
        <taxon>Metazoa</taxon>
        <taxon>Cnidaria</taxon>
        <taxon>Myxozoa</taxon>
        <taxon>Myxosporea</taxon>
        <taxon>Bivalvulida</taxon>
        <taxon>Platysporina</taxon>
        <taxon>Myxobolidae</taxon>
        <taxon>Henneguya</taxon>
    </lineage>
</organism>
<dbReference type="PANTHER" id="PTHR45629">
    <property type="entry name" value="SNF2/RAD54 FAMILY MEMBER"/>
    <property type="match status" value="1"/>
</dbReference>
<sequence>MYTLVRQSPKGPPEFTKALIVCPASLVKNWEKEVEKWIGTRLNVVTVEGGGKDAISERIQKYRYHPMNQPIVLIISYESFRMNVESIALIQIGLIICDEGHRLKNQDNQIYQALCNLTVQRRILISGTPIQNDLLEYFSLVHFVNQGILGTRNEFKRNYENPILSGRDALATDKEREIGDQKLKELLQIVNRCIIRRTCIHF</sequence>
<dbReference type="GO" id="GO:0007131">
    <property type="term" value="P:reciprocal meiotic recombination"/>
    <property type="evidence" value="ECO:0007669"/>
    <property type="project" value="TreeGrafter"/>
</dbReference>
<dbReference type="GO" id="GO:0045003">
    <property type="term" value="P:double-strand break repair via synthesis-dependent strand annealing"/>
    <property type="evidence" value="ECO:0007669"/>
    <property type="project" value="TreeGrafter"/>
</dbReference>
<dbReference type="GO" id="GO:0005524">
    <property type="term" value="F:ATP binding"/>
    <property type="evidence" value="ECO:0007669"/>
    <property type="project" value="InterPro"/>
</dbReference>
<protein>
    <submittedName>
        <fullName evidence="2">DNA repair and recombination protein RAD54-like (Trinotate prediction)</fullName>
    </submittedName>
</protein>
<proteinExistence type="predicted"/>
<dbReference type="InterPro" id="IPR038718">
    <property type="entry name" value="SNF2-like_sf"/>
</dbReference>
<dbReference type="InterPro" id="IPR050496">
    <property type="entry name" value="SNF2_RAD54_helicase_repair"/>
</dbReference>
<evidence type="ECO:0000259" key="1">
    <source>
        <dbReference type="PROSITE" id="PS51192"/>
    </source>
</evidence>